<dbReference type="Gene3D" id="4.10.260.10">
    <property type="entry name" value="Transducin (heterotrimeric G protein), gamma chain"/>
    <property type="match status" value="1"/>
</dbReference>
<dbReference type="OrthoDB" id="19232at2759"/>
<organism evidence="12 13">
    <name type="scientific">Schizopora paradoxa</name>
    <dbReference type="NCBI Taxonomy" id="27342"/>
    <lineage>
        <taxon>Eukaryota</taxon>
        <taxon>Fungi</taxon>
        <taxon>Dikarya</taxon>
        <taxon>Basidiomycota</taxon>
        <taxon>Agaricomycotina</taxon>
        <taxon>Agaricomycetes</taxon>
        <taxon>Hymenochaetales</taxon>
        <taxon>Schizoporaceae</taxon>
        <taxon>Schizopora</taxon>
    </lineage>
</organism>
<dbReference type="GO" id="GO:0005834">
    <property type="term" value="C:heterotrimeric G-protein complex"/>
    <property type="evidence" value="ECO:0007669"/>
    <property type="project" value="TreeGrafter"/>
</dbReference>
<dbReference type="FunFam" id="4.10.260.10:FF:000003">
    <property type="entry name" value="G-protein complex gamma subunit Ste18/GpgA"/>
    <property type="match status" value="1"/>
</dbReference>
<dbReference type="GO" id="GO:0000750">
    <property type="term" value="P:pheromone-dependent signal transduction involved in conjugation with cellular fusion"/>
    <property type="evidence" value="ECO:0007669"/>
    <property type="project" value="InterPro"/>
</dbReference>
<dbReference type="PANTHER" id="PTHR28189">
    <property type="entry name" value="GUANINE NUCLEOTIDE-BINDING PROTEIN SUBUNIT GAMMA"/>
    <property type="match status" value="1"/>
</dbReference>
<evidence type="ECO:0000313" key="13">
    <source>
        <dbReference type="Proteomes" id="UP000053477"/>
    </source>
</evidence>
<dbReference type="SUPFAM" id="SSF48670">
    <property type="entry name" value="Transducin (heterotrimeric G protein), gamma chain"/>
    <property type="match status" value="1"/>
</dbReference>
<keyword evidence="7" id="KW-0564">Palmitate</keyword>
<proteinExistence type="inferred from homology"/>
<gene>
    <name evidence="12" type="ORF">SCHPADRAFT_906804</name>
</gene>
<keyword evidence="8" id="KW-0807">Transducer</keyword>
<feature type="domain" description="G protein gamma" evidence="11">
    <location>
        <begin position="5"/>
        <end position="83"/>
    </location>
</feature>
<evidence type="ECO:0000256" key="8">
    <source>
        <dbReference type="ARBA" id="ARBA00023224"/>
    </source>
</evidence>
<dbReference type="EMBL" id="KQ086023">
    <property type="protein sequence ID" value="KLO10560.1"/>
    <property type="molecule type" value="Genomic_DNA"/>
</dbReference>
<evidence type="ECO:0000256" key="4">
    <source>
        <dbReference type="ARBA" id="ARBA00016111"/>
    </source>
</evidence>
<comment type="similarity">
    <text evidence="2">Belongs to the G protein gamma family.</text>
</comment>
<dbReference type="SMART" id="SM01224">
    <property type="entry name" value="G_gamma"/>
    <property type="match status" value="1"/>
</dbReference>
<evidence type="ECO:0000256" key="2">
    <source>
        <dbReference type="ARBA" id="ARBA00007431"/>
    </source>
</evidence>
<keyword evidence="9" id="KW-0449">Lipoprotein</keyword>
<dbReference type="InterPro" id="IPR041848">
    <property type="entry name" value="Ste18_fungal"/>
</dbReference>
<dbReference type="GO" id="GO:0007186">
    <property type="term" value="P:G protein-coupled receptor signaling pathway"/>
    <property type="evidence" value="ECO:0007669"/>
    <property type="project" value="InterPro"/>
</dbReference>
<name>A0A0H2RFD0_9AGAM</name>
<evidence type="ECO:0000259" key="11">
    <source>
        <dbReference type="PROSITE" id="PS50058"/>
    </source>
</evidence>
<dbReference type="Proteomes" id="UP000053477">
    <property type="component" value="Unassembled WGS sequence"/>
</dbReference>
<keyword evidence="6" id="KW-0472">Membrane</keyword>
<comment type="subunit">
    <text evidence="3">G proteins are composed of 3 units, alpha, beta and gamma.</text>
</comment>
<dbReference type="AlphaFoldDB" id="A0A0H2RFD0"/>
<evidence type="ECO:0000256" key="7">
    <source>
        <dbReference type="ARBA" id="ARBA00023139"/>
    </source>
</evidence>
<keyword evidence="5" id="KW-0488">Methylation</keyword>
<evidence type="ECO:0000256" key="9">
    <source>
        <dbReference type="ARBA" id="ARBA00023288"/>
    </source>
</evidence>
<dbReference type="PROSITE" id="PS50058">
    <property type="entry name" value="G_PROTEIN_GAMMA"/>
    <property type="match status" value="1"/>
</dbReference>
<evidence type="ECO:0000256" key="10">
    <source>
        <dbReference type="ARBA" id="ARBA00023289"/>
    </source>
</evidence>
<evidence type="ECO:0000256" key="3">
    <source>
        <dbReference type="ARBA" id="ARBA00011581"/>
    </source>
</evidence>
<protein>
    <recommendedName>
        <fullName evidence="4">Guanine nucleotide-binding protein subunit gamma</fullName>
    </recommendedName>
</protein>
<dbReference type="InParanoid" id="A0A0H2RFD0"/>
<dbReference type="Pfam" id="PF00631">
    <property type="entry name" value="G-gamma"/>
    <property type="match status" value="1"/>
</dbReference>
<sequence>MNRSHKQSMSELKLRRLNEHIQKLYVELDRPRMRVSDASQSLIRYCKTTTDFLVPSVWGSVTKGEDPYAPKQSDGLCGGCVVV</sequence>
<dbReference type="InterPro" id="IPR015898">
    <property type="entry name" value="G-protein_gamma-like_dom"/>
</dbReference>
<dbReference type="InterPro" id="IPR036284">
    <property type="entry name" value="GGL_sf"/>
</dbReference>
<evidence type="ECO:0000256" key="1">
    <source>
        <dbReference type="ARBA" id="ARBA00004170"/>
    </source>
</evidence>
<dbReference type="PANTHER" id="PTHR28189:SF1">
    <property type="entry name" value="GUANINE NUCLEOTIDE-BINDING PROTEIN SUBUNIT GAMMA"/>
    <property type="match status" value="1"/>
</dbReference>
<evidence type="ECO:0000256" key="6">
    <source>
        <dbReference type="ARBA" id="ARBA00023136"/>
    </source>
</evidence>
<dbReference type="GO" id="GO:0031681">
    <property type="term" value="F:G-protein beta-subunit binding"/>
    <property type="evidence" value="ECO:0007669"/>
    <property type="project" value="InterPro"/>
</dbReference>
<keyword evidence="13" id="KW-1185">Reference proteome</keyword>
<evidence type="ECO:0000256" key="5">
    <source>
        <dbReference type="ARBA" id="ARBA00022481"/>
    </source>
</evidence>
<accession>A0A0H2RFD0</accession>
<evidence type="ECO:0000313" key="12">
    <source>
        <dbReference type="EMBL" id="KLO10560.1"/>
    </source>
</evidence>
<reference evidence="12 13" key="1">
    <citation type="submission" date="2015-04" db="EMBL/GenBank/DDBJ databases">
        <title>Complete genome sequence of Schizopora paradoxa KUC8140, a cosmopolitan wood degrader in East Asia.</title>
        <authorList>
            <consortium name="DOE Joint Genome Institute"/>
            <person name="Min B."/>
            <person name="Park H."/>
            <person name="Jang Y."/>
            <person name="Kim J.-J."/>
            <person name="Kim K.H."/>
            <person name="Pangilinan J."/>
            <person name="Lipzen A."/>
            <person name="Riley R."/>
            <person name="Grigoriev I.V."/>
            <person name="Spatafora J.W."/>
            <person name="Choi I.-G."/>
        </authorList>
    </citation>
    <scope>NUCLEOTIDE SEQUENCE [LARGE SCALE GENOMIC DNA]</scope>
    <source>
        <strain evidence="12 13">KUC8140</strain>
    </source>
</reference>
<dbReference type="STRING" id="27342.A0A0H2RFD0"/>
<keyword evidence="10" id="KW-0636">Prenylation</keyword>
<comment type="subcellular location">
    <subcellularLocation>
        <location evidence="1">Membrane</location>
        <topology evidence="1">Peripheral membrane protein</topology>
    </subcellularLocation>
</comment>